<feature type="domain" description="F-box" evidence="1">
    <location>
        <begin position="2"/>
        <end position="30"/>
    </location>
</feature>
<dbReference type="Proteomes" id="UP000515121">
    <property type="component" value="Unplaced"/>
</dbReference>
<dbReference type="InterPro" id="IPR036047">
    <property type="entry name" value="F-box-like_dom_sf"/>
</dbReference>
<dbReference type="InterPro" id="IPR017451">
    <property type="entry name" value="F-box-assoc_interact_dom"/>
</dbReference>
<dbReference type="Pfam" id="PF07734">
    <property type="entry name" value="FBA_1"/>
    <property type="match status" value="1"/>
</dbReference>
<dbReference type="InterPro" id="IPR006527">
    <property type="entry name" value="F-box-assoc_dom_typ1"/>
</dbReference>
<evidence type="ECO:0000313" key="3">
    <source>
        <dbReference type="Proteomes" id="UP000515121"/>
    </source>
</evidence>
<dbReference type="SUPFAM" id="SSF81383">
    <property type="entry name" value="F-box domain"/>
    <property type="match status" value="1"/>
</dbReference>
<dbReference type="Pfam" id="PF00646">
    <property type="entry name" value="F-box"/>
    <property type="match status" value="1"/>
</dbReference>
<dbReference type="KEGG" id="dzi:111294682"/>
<name>A0A6P5YUC6_DURZI</name>
<feature type="domain" description="F-box associated beta-propeller type 1" evidence="2">
    <location>
        <begin position="96"/>
        <end position="200"/>
    </location>
</feature>
<dbReference type="InterPro" id="IPR055290">
    <property type="entry name" value="At3g26010-like"/>
</dbReference>
<dbReference type="PANTHER" id="PTHR35546">
    <property type="entry name" value="F-BOX PROTEIN INTERACTION DOMAIN PROTEIN-RELATED"/>
    <property type="match status" value="1"/>
</dbReference>
<organism evidence="3 4">
    <name type="scientific">Durio zibethinus</name>
    <name type="common">Durian</name>
    <dbReference type="NCBI Taxonomy" id="66656"/>
    <lineage>
        <taxon>Eukaryota</taxon>
        <taxon>Viridiplantae</taxon>
        <taxon>Streptophyta</taxon>
        <taxon>Embryophyta</taxon>
        <taxon>Tracheophyta</taxon>
        <taxon>Spermatophyta</taxon>
        <taxon>Magnoliopsida</taxon>
        <taxon>eudicotyledons</taxon>
        <taxon>Gunneridae</taxon>
        <taxon>Pentapetalae</taxon>
        <taxon>rosids</taxon>
        <taxon>malvids</taxon>
        <taxon>Malvales</taxon>
        <taxon>Malvaceae</taxon>
        <taxon>Helicteroideae</taxon>
        <taxon>Durio</taxon>
    </lineage>
</organism>
<reference evidence="4" key="1">
    <citation type="submission" date="2025-08" db="UniProtKB">
        <authorList>
            <consortium name="RefSeq"/>
        </authorList>
    </citation>
    <scope>IDENTIFICATION</scope>
    <source>
        <tissue evidence="4">Fruit stalk</tissue>
    </source>
</reference>
<proteinExistence type="predicted"/>
<dbReference type="RefSeq" id="XP_022743820.1">
    <property type="nucleotide sequence ID" value="XM_022888085.1"/>
</dbReference>
<dbReference type="GeneID" id="111294682"/>
<evidence type="ECO:0000259" key="2">
    <source>
        <dbReference type="Pfam" id="PF07734"/>
    </source>
</evidence>
<dbReference type="InterPro" id="IPR001810">
    <property type="entry name" value="F-box_dom"/>
</dbReference>
<gene>
    <name evidence="4" type="primary">LOC111294682</name>
</gene>
<dbReference type="OrthoDB" id="605328at2759"/>
<dbReference type="AlphaFoldDB" id="A0A6P5YUC6"/>
<evidence type="ECO:0000313" key="4">
    <source>
        <dbReference type="RefSeq" id="XP_022743820.1"/>
    </source>
</evidence>
<dbReference type="NCBIfam" id="TIGR01640">
    <property type="entry name" value="F_box_assoc_1"/>
    <property type="match status" value="1"/>
</dbReference>
<protein>
    <submittedName>
        <fullName evidence="4">F-box protein At5g07610-like</fullName>
    </submittedName>
</protein>
<dbReference type="PANTHER" id="PTHR35546:SF25">
    <property type="entry name" value="F-BOX DOMAIN-CONTAINING PROTEIN"/>
    <property type="match status" value="1"/>
</dbReference>
<keyword evidence="3" id="KW-1185">Reference proteome</keyword>
<evidence type="ECO:0000259" key="1">
    <source>
        <dbReference type="Pfam" id="PF00646"/>
    </source>
</evidence>
<sequence>MFTRVPTKSLLRFKCVSKQWLCIISEPNFTLAHARCHQANGYLKPSALLLNNDYTRTPEFQVVPLNSENHGSKGDTLRFCRLFSSADYCNSVVNDKDCGHRYFICNPTTRQFKRFSFPCREFEERLISVNLAFDPLLSPYYKIIAIREQEELSGEFWINLYSSETDSWRFLGKNFHPPSGICFRTGVFFKGMVHWCSDEYYCEELPSYYFGLLVALVAICIW</sequence>
<accession>A0A6P5YUC6</accession>